<sequence>MLTSLFILALLVFAYMLYVLLRPERF</sequence>
<dbReference type="EMBL" id="WELI01000011">
    <property type="protein sequence ID" value="KAB7727393.1"/>
    <property type="molecule type" value="Genomic_DNA"/>
</dbReference>
<dbReference type="GO" id="GO:0005886">
    <property type="term" value="C:plasma membrane"/>
    <property type="evidence" value="ECO:0007669"/>
    <property type="project" value="InterPro"/>
</dbReference>
<evidence type="ECO:0000313" key="3">
    <source>
        <dbReference type="Proteomes" id="UP000488299"/>
    </source>
</evidence>
<comment type="caution">
    <text evidence="2">The sequence shown here is derived from an EMBL/GenBank/DDBJ whole genome shotgun (WGS) entry which is preliminary data.</text>
</comment>
<accession>A0A7J5TUB4</accession>
<keyword evidence="1" id="KW-0472">Membrane</keyword>
<evidence type="ECO:0000313" key="2">
    <source>
        <dbReference type="EMBL" id="KAB7727393.1"/>
    </source>
</evidence>
<dbReference type="Pfam" id="PF09604">
    <property type="entry name" value="Potass_KdpF"/>
    <property type="match status" value="1"/>
</dbReference>
<keyword evidence="1" id="KW-1133">Transmembrane helix</keyword>
<reference evidence="2 3" key="1">
    <citation type="submission" date="2019-10" db="EMBL/GenBank/DDBJ databases">
        <title>Rudanella paleaurantiibacter sp. nov., isolated from sludge.</title>
        <authorList>
            <person name="Xu S.Q."/>
        </authorList>
    </citation>
    <scope>NUCLEOTIDE SEQUENCE [LARGE SCALE GENOMIC DNA]</scope>
    <source>
        <strain evidence="2 3">HX-22-17</strain>
    </source>
</reference>
<evidence type="ECO:0000256" key="1">
    <source>
        <dbReference type="SAM" id="Phobius"/>
    </source>
</evidence>
<dbReference type="GO" id="GO:0008556">
    <property type="term" value="F:P-type potassium transmembrane transporter activity"/>
    <property type="evidence" value="ECO:0007669"/>
    <property type="project" value="InterPro"/>
</dbReference>
<protein>
    <submittedName>
        <fullName evidence="2">Potassium-transporting ATPase subunit F</fullName>
    </submittedName>
</protein>
<name>A0A7J5TUB4_9BACT</name>
<organism evidence="2 3">
    <name type="scientific">Rudanella paleaurantiibacter</name>
    <dbReference type="NCBI Taxonomy" id="2614655"/>
    <lineage>
        <taxon>Bacteria</taxon>
        <taxon>Pseudomonadati</taxon>
        <taxon>Bacteroidota</taxon>
        <taxon>Cytophagia</taxon>
        <taxon>Cytophagales</taxon>
        <taxon>Cytophagaceae</taxon>
        <taxon>Rudanella</taxon>
    </lineage>
</organism>
<keyword evidence="3" id="KW-1185">Reference proteome</keyword>
<feature type="transmembrane region" description="Helical" evidence="1">
    <location>
        <begin position="6"/>
        <end position="21"/>
    </location>
</feature>
<dbReference type="AlphaFoldDB" id="A0A7J5TUB4"/>
<keyword evidence="1" id="KW-0812">Transmembrane</keyword>
<dbReference type="InterPro" id="IPR011726">
    <property type="entry name" value="KdpF"/>
</dbReference>
<gene>
    <name evidence="2" type="ORF">F5984_22100</name>
</gene>
<proteinExistence type="predicted"/>
<dbReference type="Proteomes" id="UP000488299">
    <property type="component" value="Unassembled WGS sequence"/>
</dbReference>